<keyword evidence="2" id="KW-1185">Reference proteome</keyword>
<dbReference type="AlphaFoldDB" id="A0AAD7EP88"/>
<gene>
    <name evidence="1" type="ORF">DFH08DRAFT_873708</name>
</gene>
<comment type="caution">
    <text evidence="1">The sequence shown here is derived from an EMBL/GenBank/DDBJ whole genome shotgun (WGS) entry which is preliminary data.</text>
</comment>
<dbReference type="EMBL" id="JARIHO010000024">
    <property type="protein sequence ID" value="KAJ7342883.1"/>
    <property type="molecule type" value="Genomic_DNA"/>
</dbReference>
<name>A0AAD7EP88_9AGAR</name>
<protein>
    <submittedName>
        <fullName evidence="1">Uncharacterized protein</fullName>
    </submittedName>
</protein>
<evidence type="ECO:0000313" key="1">
    <source>
        <dbReference type="EMBL" id="KAJ7342883.1"/>
    </source>
</evidence>
<accession>A0AAD7EP88</accession>
<evidence type="ECO:0000313" key="2">
    <source>
        <dbReference type="Proteomes" id="UP001218218"/>
    </source>
</evidence>
<reference evidence="1" key="1">
    <citation type="submission" date="2023-03" db="EMBL/GenBank/DDBJ databases">
        <title>Massive genome expansion in bonnet fungi (Mycena s.s.) driven by repeated elements and novel gene families across ecological guilds.</title>
        <authorList>
            <consortium name="Lawrence Berkeley National Laboratory"/>
            <person name="Harder C.B."/>
            <person name="Miyauchi S."/>
            <person name="Viragh M."/>
            <person name="Kuo A."/>
            <person name="Thoen E."/>
            <person name="Andreopoulos B."/>
            <person name="Lu D."/>
            <person name="Skrede I."/>
            <person name="Drula E."/>
            <person name="Henrissat B."/>
            <person name="Morin E."/>
            <person name="Kohler A."/>
            <person name="Barry K."/>
            <person name="LaButti K."/>
            <person name="Morin E."/>
            <person name="Salamov A."/>
            <person name="Lipzen A."/>
            <person name="Mereny Z."/>
            <person name="Hegedus B."/>
            <person name="Baldrian P."/>
            <person name="Stursova M."/>
            <person name="Weitz H."/>
            <person name="Taylor A."/>
            <person name="Grigoriev I.V."/>
            <person name="Nagy L.G."/>
            <person name="Martin F."/>
            <person name="Kauserud H."/>
        </authorList>
    </citation>
    <scope>NUCLEOTIDE SEQUENCE</scope>
    <source>
        <strain evidence="1">CBHHK002</strain>
    </source>
</reference>
<dbReference type="Proteomes" id="UP001218218">
    <property type="component" value="Unassembled WGS sequence"/>
</dbReference>
<organism evidence="1 2">
    <name type="scientific">Mycena albidolilacea</name>
    <dbReference type="NCBI Taxonomy" id="1033008"/>
    <lineage>
        <taxon>Eukaryota</taxon>
        <taxon>Fungi</taxon>
        <taxon>Dikarya</taxon>
        <taxon>Basidiomycota</taxon>
        <taxon>Agaricomycotina</taxon>
        <taxon>Agaricomycetes</taxon>
        <taxon>Agaricomycetidae</taxon>
        <taxon>Agaricales</taxon>
        <taxon>Marasmiineae</taxon>
        <taxon>Mycenaceae</taxon>
        <taxon>Mycena</taxon>
    </lineage>
</organism>
<sequence>MAHHTYPIMSIPLTFADKRLVETVLVGPDGGVHYTTTSTRGFGGRKLTTITATSGLTGFINWREKAIVLNGVQRGWDMLRSGGKWSKEREWNWGNRSFKLRYNHLHKELLATPTVGDIADTVRFTRYRPHLLHESEQAAIYFPPHMDEVERMFLLMAILQTEMHRQDVQAAASAAAGSAG</sequence>
<proteinExistence type="predicted"/>